<proteinExistence type="predicted"/>
<dbReference type="Pfam" id="PF12833">
    <property type="entry name" value="HTH_18"/>
    <property type="match status" value="1"/>
</dbReference>
<keyword evidence="3" id="KW-0804">Transcription</keyword>
<dbReference type="PRINTS" id="PR00032">
    <property type="entry name" value="HTHARAC"/>
</dbReference>
<dbReference type="PANTHER" id="PTHR43280">
    <property type="entry name" value="ARAC-FAMILY TRANSCRIPTIONAL REGULATOR"/>
    <property type="match status" value="1"/>
</dbReference>
<dbReference type="Gene3D" id="1.10.10.60">
    <property type="entry name" value="Homeodomain-like"/>
    <property type="match status" value="2"/>
</dbReference>
<dbReference type="Proteomes" id="UP000501076">
    <property type="component" value="Plasmid pFDU301D"/>
</dbReference>
<geneLocation type="plasmid" evidence="6">
    <name>pfdu301d</name>
</geneLocation>
<dbReference type="SMART" id="SM00342">
    <property type="entry name" value="HTH_ARAC"/>
    <property type="match status" value="1"/>
</dbReference>
<evidence type="ECO:0000313" key="6">
    <source>
        <dbReference type="Proteomes" id="UP000501076"/>
    </source>
</evidence>
<evidence type="ECO:0000256" key="1">
    <source>
        <dbReference type="ARBA" id="ARBA00023015"/>
    </source>
</evidence>
<evidence type="ECO:0000259" key="4">
    <source>
        <dbReference type="PROSITE" id="PS01124"/>
    </source>
</evidence>
<name>A0A6M6E2M2_PRIMG</name>
<dbReference type="AlphaFoldDB" id="A0A6M6E2M2"/>
<sequence length="315" mass="37405">MENMPSFFANILKGSYWRKRMMRFKKESYLESSQFPFSIKPHKLKPNEIFNLHSHEFIELVYVKEGSGTHTYNQSSYSISQGDVFIIEPEVEHSYHVDMHHHLLVYNIMFQPQLLSRELEALTNVTPFVDFFYMEPFFRKTVDFKSKLTLDIHQQMEFNFLLDRILEEYRRKQLGYRFLIQTKLIEMFIYLSRCYDNIYKKPVTYSLSDAELIDQVAKFIEKHHASALSLKQVSQLCGMSQSSFTAKFKEYTGITFIQYRNNVRLRIAKELLSNTDLKVISIAQEVGFDDVSNFNKMFKQIVGKSPKQFRRESSI</sequence>
<dbReference type="SUPFAM" id="SSF46689">
    <property type="entry name" value="Homeodomain-like"/>
    <property type="match status" value="2"/>
</dbReference>
<dbReference type="GO" id="GO:0043565">
    <property type="term" value="F:sequence-specific DNA binding"/>
    <property type="evidence" value="ECO:0007669"/>
    <property type="project" value="InterPro"/>
</dbReference>
<evidence type="ECO:0000313" key="5">
    <source>
        <dbReference type="EMBL" id="QJX81323.1"/>
    </source>
</evidence>
<evidence type="ECO:0000256" key="3">
    <source>
        <dbReference type="ARBA" id="ARBA00023163"/>
    </source>
</evidence>
<keyword evidence="5" id="KW-0614">Plasmid</keyword>
<protein>
    <submittedName>
        <fullName evidence="5">AraC family transcriptional regulator</fullName>
    </submittedName>
</protein>
<evidence type="ECO:0000256" key="2">
    <source>
        <dbReference type="ARBA" id="ARBA00023125"/>
    </source>
</evidence>
<dbReference type="InterPro" id="IPR018062">
    <property type="entry name" value="HTH_AraC-typ_CS"/>
</dbReference>
<feature type="domain" description="HTH araC/xylS-type" evidence="4">
    <location>
        <begin position="214"/>
        <end position="312"/>
    </location>
</feature>
<dbReference type="Gene3D" id="2.60.120.10">
    <property type="entry name" value="Jelly Rolls"/>
    <property type="match status" value="1"/>
</dbReference>
<dbReference type="InterPro" id="IPR037923">
    <property type="entry name" value="HTH-like"/>
</dbReference>
<accession>A0A6M6E2M2</accession>
<dbReference type="GO" id="GO:0003700">
    <property type="term" value="F:DNA-binding transcription factor activity"/>
    <property type="evidence" value="ECO:0007669"/>
    <property type="project" value="InterPro"/>
</dbReference>
<dbReference type="InterPro" id="IPR020449">
    <property type="entry name" value="Tscrpt_reg_AraC-type_HTH"/>
</dbReference>
<dbReference type="InterPro" id="IPR014710">
    <property type="entry name" value="RmlC-like_jellyroll"/>
</dbReference>
<dbReference type="PROSITE" id="PS00041">
    <property type="entry name" value="HTH_ARAC_FAMILY_1"/>
    <property type="match status" value="1"/>
</dbReference>
<organism evidence="5 6">
    <name type="scientific">Priestia megaterium</name>
    <name type="common">Bacillus megaterium</name>
    <dbReference type="NCBI Taxonomy" id="1404"/>
    <lineage>
        <taxon>Bacteria</taxon>
        <taxon>Bacillati</taxon>
        <taxon>Bacillota</taxon>
        <taxon>Bacilli</taxon>
        <taxon>Bacillales</taxon>
        <taxon>Bacillaceae</taxon>
        <taxon>Priestia</taxon>
    </lineage>
</organism>
<gene>
    <name evidence="5" type="ORF">FDZ14_35010</name>
</gene>
<dbReference type="EMBL" id="CP045276">
    <property type="protein sequence ID" value="QJX81323.1"/>
    <property type="molecule type" value="Genomic_DNA"/>
</dbReference>
<dbReference type="InterPro" id="IPR018060">
    <property type="entry name" value="HTH_AraC"/>
</dbReference>
<dbReference type="PANTHER" id="PTHR43280:SF28">
    <property type="entry name" value="HTH-TYPE TRANSCRIPTIONAL ACTIVATOR RHAS"/>
    <property type="match status" value="1"/>
</dbReference>
<dbReference type="Pfam" id="PF02311">
    <property type="entry name" value="AraC_binding"/>
    <property type="match status" value="1"/>
</dbReference>
<dbReference type="InterPro" id="IPR009057">
    <property type="entry name" value="Homeodomain-like_sf"/>
</dbReference>
<keyword evidence="1" id="KW-0805">Transcription regulation</keyword>
<dbReference type="SUPFAM" id="SSF51215">
    <property type="entry name" value="Regulatory protein AraC"/>
    <property type="match status" value="1"/>
</dbReference>
<keyword evidence="2" id="KW-0238">DNA-binding</keyword>
<reference evidence="5 6" key="1">
    <citation type="submission" date="2019-10" db="EMBL/GenBank/DDBJ databases">
        <title>Complete genome sequences for adaption low water activity.</title>
        <authorList>
            <person name="Zhao L."/>
            <person name="Zhong J."/>
        </authorList>
    </citation>
    <scope>NUCLEOTIDE SEQUENCE [LARGE SCALE GENOMIC DNA]</scope>
    <source>
        <strain evidence="5 6">FDU301</strain>
        <plasmid evidence="6">pfdu301d</plasmid>
    </source>
</reference>
<dbReference type="InterPro" id="IPR003313">
    <property type="entry name" value="AraC-bd"/>
</dbReference>
<dbReference type="PROSITE" id="PS01124">
    <property type="entry name" value="HTH_ARAC_FAMILY_2"/>
    <property type="match status" value="1"/>
</dbReference>